<evidence type="ECO:0008006" key="4">
    <source>
        <dbReference type="Google" id="ProtNLM"/>
    </source>
</evidence>
<evidence type="ECO:0000256" key="1">
    <source>
        <dbReference type="SAM" id="Phobius"/>
    </source>
</evidence>
<dbReference type="RefSeq" id="WP_126692006.1">
    <property type="nucleotide sequence ID" value="NZ_RXOF01000002.1"/>
</dbReference>
<evidence type="ECO:0000313" key="3">
    <source>
        <dbReference type="Proteomes" id="UP000282184"/>
    </source>
</evidence>
<dbReference type="OrthoDB" id="102112at2"/>
<keyword evidence="1" id="KW-1133">Transmembrane helix</keyword>
<keyword evidence="1" id="KW-0472">Membrane</keyword>
<keyword evidence="3" id="KW-1185">Reference proteome</keyword>
<keyword evidence="1" id="KW-0812">Transmembrane</keyword>
<organism evidence="2 3">
    <name type="scientific">Hymenobacter gummosus</name>
    <dbReference type="NCBI Taxonomy" id="1776032"/>
    <lineage>
        <taxon>Bacteria</taxon>
        <taxon>Pseudomonadati</taxon>
        <taxon>Bacteroidota</taxon>
        <taxon>Cytophagia</taxon>
        <taxon>Cytophagales</taxon>
        <taxon>Hymenobacteraceae</taxon>
        <taxon>Hymenobacter</taxon>
    </lineage>
</organism>
<accession>A0A431U6L4</accession>
<feature type="transmembrane region" description="Helical" evidence="1">
    <location>
        <begin position="94"/>
        <end position="112"/>
    </location>
</feature>
<dbReference type="AlphaFoldDB" id="A0A431U6L4"/>
<dbReference type="EMBL" id="RXOF01000002">
    <property type="protein sequence ID" value="RTQ52349.1"/>
    <property type="molecule type" value="Genomic_DNA"/>
</dbReference>
<dbReference type="Proteomes" id="UP000282184">
    <property type="component" value="Unassembled WGS sequence"/>
</dbReference>
<feature type="transmembrane region" description="Helical" evidence="1">
    <location>
        <begin position="246"/>
        <end position="264"/>
    </location>
</feature>
<protein>
    <recommendedName>
        <fullName evidence="4">DoxX family protein</fullName>
    </recommendedName>
</protein>
<feature type="transmembrane region" description="Helical" evidence="1">
    <location>
        <begin position="12"/>
        <end position="35"/>
    </location>
</feature>
<name>A0A431U6L4_9BACT</name>
<reference evidence="2 3" key="1">
    <citation type="submission" date="2018-12" db="EMBL/GenBank/DDBJ databases">
        <title>Hymenobacter gummosus sp. nov., isolated from a spring.</title>
        <authorList>
            <person name="Nie L."/>
        </authorList>
    </citation>
    <scope>NUCLEOTIDE SEQUENCE [LARGE SCALE GENOMIC DNA]</scope>
    <source>
        <strain evidence="2 3">KCTC 52166</strain>
    </source>
</reference>
<evidence type="ECO:0000313" key="2">
    <source>
        <dbReference type="EMBL" id="RTQ52349.1"/>
    </source>
</evidence>
<feature type="transmembrane region" description="Helical" evidence="1">
    <location>
        <begin position="62"/>
        <end position="82"/>
    </location>
</feature>
<sequence>MDSSPFPASRPGFWPSLNTLAVCLAAGLALAPTLYELTTATGLLTAVPETQSSCGDTPAQWAATWVGLAWGAVAGGALVTGQVLRRRRWAVTDVLLDLLALYLSLILLRYGFVKVLATQFPRLWANLDTAPAELTPMRVAWQFFGYSRGYQQFLGWGEVLPAVLLLFRRTRTLGAFVASVVMLNVFVVNVFFDVCVKIGSGSYLFFALLLLAQDADRLWQFFIGHRPAALRTLPATAARFGRRGRLAYRGLGVLLTLAVLGLTVQDVLGIREYAAEQAAVLPLTGVWETTRAARWAEGRWQPLAPADSAYPTRAYFQAAQAVLRNAARRDRFVTEPDSARPAAFIQLIARNENNDYAAPRRWLFQRPTPDSLQLQGRWRQDSVRLTLRLNRTLMK</sequence>
<comment type="caution">
    <text evidence="2">The sequence shown here is derived from an EMBL/GenBank/DDBJ whole genome shotgun (WGS) entry which is preliminary data.</text>
</comment>
<feature type="transmembrane region" description="Helical" evidence="1">
    <location>
        <begin position="174"/>
        <end position="192"/>
    </location>
</feature>
<proteinExistence type="predicted"/>
<gene>
    <name evidence="2" type="ORF">EJV47_04855</name>
</gene>